<gene>
    <name evidence="1" type="ORF">MYMAC_005000</name>
</gene>
<evidence type="ECO:0000313" key="2">
    <source>
        <dbReference type="Proteomes" id="UP000217343"/>
    </source>
</evidence>
<dbReference type="EMBL" id="CP022203">
    <property type="protein sequence ID" value="ATB49357.1"/>
    <property type="molecule type" value="Genomic_DNA"/>
</dbReference>
<accession>A0A250K0U3</accession>
<protein>
    <recommendedName>
        <fullName evidence="3">Lipoprotein SmpA/OmlA domain-containing protein</fullName>
    </recommendedName>
</protein>
<evidence type="ECO:0008006" key="3">
    <source>
        <dbReference type="Google" id="ProtNLM"/>
    </source>
</evidence>
<dbReference type="Proteomes" id="UP000217343">
    <property type="component" value="Chromosome"/>
</dbReference>
<proteinExistence type="predicted"/>
<keyword evidence="2" id="KW-1185">Reference proteome</keyword>
<name>A0A250K0U3_9BACT</name>
<evidence type="ECO:0000313" key="1">
    <source>
        <dbReference type="EMBL" id="ATB49357.1"/>
    </source>
</evidence>
<organism evidence="1 2">
    <name type="scientific">Corallococcus macrosporus DSM 14697</name>
    <dbReference type="NCBI Taxonomy" id="1189310"/>
    <lineage>
        <taxon>Bacteria</taxon>
        <taxon>Pseudomonadati</taxon>
        <taxon>Myxococcota</taxon>
        <taxon>Myxococcia</taxon>
        <taxon>Myxococcales</taxon>
        <taxon>Cystobacterineae</taxon>
        <taxon>Myxococcaceae</taxon>
        <taxon>Corallococcus</taxon>
    </lineage>
</organism>
<dbReference type="AlphaFoldDB" id="A0A250K0U3"/>
<dbReference type="KEGG" id="mmas:MYMAC_005000"/>
<reference evidence="1 2" key="1">
    <citation type="submission" date="2017-06" db="EMBL/GenBank/DDBJ databases">
        <title>Sequencing and comparative analysis of myxobacterial genomes.</title>
        <authorList>
            <person name="Rupp O."/>
            <person name="Goesmann A."/>
            <person name="Sogaard-Andersen L."/>
        </authorList>
    </citation>
    <scope>NUCLEOTIDE SEQUENCE [LARGE SCALE GENOMIC DNA]</scope>
    <source>
        <strain evidence="1 2">DSM 14697</strain>
    </source>
</reference>
<sequence>MKRMRVRILGGVLALAVALMLFVVWKTRPQTKYAAGFSEAGFSAIQPGETEADVMQRLGKPLTTYSEETVEEWCFGTGTAEPSQGQHWIGRVLGWPSEAACLYLKDGVVVSVRSSGGSRLAQLQGKTADEVAREMGKPKYIVPAGMKVTLRYSEPRQPTDSYEAFLVILDGERVVRGTKHFVYLD</sequence>